<reference evidence="20 21" key="1">
    <citation type="journal article" date="2015" name="Stand. Genomic Sci.">
        <title>Complete genome sequence and description of Salinispira pacifica gen. nov., sp. nov., a novel spirochaete isolated form a hypersaline microbial mat.</title>
        <authorList>
            <person name="Ben Hania W."/>
            <person name="Joseph M."/>
            <person name="Schumann P."/>
            <person name="Bunk B."/>
            <person name="Fiebig A."/>
            <person name="Sproer C."/>
            <person name="Klenk H.P."/>
            <person name="Fardeau M.L."/>
            <person name="Spring S."/>
        </authorList>
    </citation>
    <scope>NUCLEOTIDE SEQUENCE [LARGE SCALE GENOMIC DNA]</scope>
    <source>
        <strain evidence="20 21">L21-RPul-D2</strain>
    </source>
</reference>
<accession>V5WI02</accession>
<keyword evidence="13 19" id="KW-0472">Membrane</keyword>
<evidence type="ECO:0000256" key="3">
    <source>
        <dbReference type="ARBA" id="ARBA00004663"/>
    </source>
</evidence>
<evidence type="ECO:0000256" key="2">
    <source>
        <dbReference type="ARBA" id="ARBA00004651"/>
    </source>
</evidence>
<evidence type="ECO:0000256" key="17">
    <source>
        <dbReference type="ARBA" id="ARBA00048623"/>
    </source>
</evidence>
<evidence type="ECO:0000256" key="19">
    <source>
        <dbReference type="HAMAP-Rule" id="MF_00719"/>
    </source>
</evidence>
<feature type="transmembrane region" description="Helical" evidence="19">
    <location>
        <begin position="33"/>
        <end position="57"/>
    </location>
</feature>
<keyword evidence="11 19" id="KW-0460">Magnesium</keyword>
<keyword evidence="7 19" id="KW-1003">Cell membrane</keyword>
<dbReference type="EC" id="2.7.8.26" evidence="5 19"/>
<evidence type="ECO:0000256" key="16">
    <source>
        <dbReference type="ARBA" id="ARBA00032853"/>
    </source>
</evidence>
<dbReference type="PANTHER" id="PTHR34148:SF1">
    <property type="entry name" value="ADENOSYLCOBINAMIDE-GDP RIBAZOLETRANSFERASE"/>
    <property type="match status" value="1"/>
</dbReference>
<keyword evidence="10 19" id="KW-0812">Transmembrane</keyword>
<evidence type="ECO:0000313" key="21">
    <source>
        <dbReference type="Proteomes" id="UP000018680"/>
    </source>
</evidence>
<comment type="function">
    <text evidence="14 19">Joins adenosylcobinamide-GDP and alpha-ribazole to generate adenosylcobalamin (Ado-cobalamin). Also synthesizes adenosylcobalamin 5'-phosphate from adenosylcobinamide-GDP and alpha-ribazole 5'-phosphate.</text>
</comment>
<name>V5WI02_9SPIO</name>
<feature type="transmembrane region" description="Helical" evidence="19">
    <location>
        <begin position="107"/>
        <end position="126"/>
    </location>
</feature>
<keyword evidence="8 19" id="KW-0169">Cobalamin biosynthesis</keyword>
<comment type="similarity">
    <text evidence="4 19">Belongs to the CobS family.</text>
</comment>
<dbReference type="HOGENOM" id="CLU_057426_1_1_12"/>
<dbReference type="InterPro" id="IPR003805">
    <property type="entry name" value="CobS"/>
</dbReference>
<evidence type="ECO:0000256" key="11">
    <source>
        <dbReference type="ARBA" id="ARBA00022842"/>
    </source>
</evidence>
<evidence type="ECO:0000256" key="1">
    <source>
        <dbReference type="ARBA" id="ARBA00001946"/>
    </source>
</evidence>
<organism evidence="20 21">
    <name type="scientific">Salinispira pacifica</name>
    <dbReference type="NCBI Taxonomy" id="1307761"/>
    <lineage>
        <taxon>Bacteria</taxon>
        <taxon>Pseudomonadati</taxon>
        <taxon>Spirochaetota</taxon>
        <taxon>Spirochaetia</taxon>
        <taxon>Spirochaetales</taxon>
        <taxon>Spirochaetaceae</taxon>
        <taxon>Salinispira</taxon>
    </lineage>
</organism>
<sequence length="255" mass="26826">MIRLLRIALMFYTRIPAGKNLPGDEQDLNRATGFLPGIGLIVGGLSAGAFVVSSLLLPHGPSVVIALIAGVLATGAFHEDGFADTCDGLGGGWSVSDRLRIMKDSRVGSYALTGLILLFLLKYALLSSLAPMLLPFSLMSSHIAARLLPLMLIRQLPYVRVDELSKAKPVSKGISPLILMAGCFSAAVMVAGLYLVFRPGNPWLILIPALPLAVSPIIAAYYRRMLGGYTGDLLGAAEQLGEVAILAAIAAMAAL</sequence>
<dbReference type="HAMAP" id="MF_00719">
    <property type="entry name" value="CobS"/>
    <property type="match status" value="1"/>
</dbReference>
<dbReference type="GO" id="GO:0051073">
    <property type="term" value="F:adenosylcobinamide-GDP ribazoletransferase activity"/>
    <property type="evidence" value="ECO:0007669"/>
    <property type="project" value="UniProtKB-UniRule"/>
</dbReference>
<evidence type="ECO:0000256" key="4">
    <source>
        <dbReference type="ARBA" id="ARBA00010561"/>
    </source>
</evidence>
<evidence type="ECO:0000256" key="14">
    <source>
        <dbReference type="ARBA" id="ARBA00025228"/>
    </source>
</evidence>
<comment type="subcellular location">
    <subcellularLocation>
        <location evidence="2 19">Cell membrane</location>
        <topology evidence="2 19">Multi-pass membrane protein</topology>
    </subcellularLocation>
</comment>
<comment type="pathway">
    <text evidence="3 19">Cofactor biosynthesis; adenosylcobalamin biosynthesis; adenosylcobalamin from cob(II)yrinate a,c-diamide: step 7/7.</text>
</comment>
<dbReference type="GO" id="GO:0008818">
    <property type="term" value="F:cobalamin 5'-phosphate synthase activity"/>
    <property type="evidence" value="ECO:0007669"/>
    <property type="project" value="UniProtKB-UniRule"/>
</dbReference>
<dbReference type="PANTHER" id="PTHR34148">
    <property type="entry name" value="ADENOSYLCOBINAMIDE-GDP RIBAZOLETRANSFERASE"/>
    <property type="match status" value="1"/>
</dbReference>
<dbReference type="GO" id="GO:0009236">
    <property type="term" value="P:cobalamin biosynthetic process"/>
    <property type="evidence" value="ECO:0007669"/>
    <property type="project" value="UniProtKB-UniRule"/>
</dbReference>
<evidence type="ECO:0000256" key="18">
    <source>
        <dbReference type="ARBA" id="ARBA00049504"/>
    </source>
</evidence>
<evidence type="ECO:0000256" key="5">
    <source>
        <dbReference type="ARBA" id="ARBA00013200"/>
    </source>
</evidence>
<evidence type="ECO:0000313" key="20">
    <source>
        <dbReference type="EMBL" id="AHC15423.1"/>
    </source>
</evidence>
<dbReference type="OrthoDB" id="9794626at2"/>
<dbReference type="eggNOG" id="COG0368">
    <property type="taxonomic scope" value="Bacteria"/>
</dbReference>
<evidence type="ECO:0000256" key="10">
    <source>
        <dbReference type="ARBA" id="ARBA00022692"/>
    </source>
</evidence>
<evidence type="ECO:0000256" key="7">
    <source>
        <dbReference type="ARBA" id="ARBA00022475"/>
    </source>
</evidence>
<keyword evidence="9 19" id="KW-0808">Transferase</keyword>
<proteinExistence type="inferred from homology"/>
<evidence type="ECO:0000256" key="9">
    <source>
        <dbReference type="ARBA" id="ARBA00022679"/>
    </source>
</evidence>
<protein>
    <recommendedName>
        <fullName evidence="6 19">Adenosylcobinamide-GDP ribazoletransferase</fullName>
        <ecNumber evidence="5 19">2.7.8.26</ecNumber>
    </recommendedName>
    <alternativeName>
        <fullName evidence="16 19">Cobalamin synthase</fullName>
    </alternativeName>
    <alternativeName>
        <fullName evidence="15 19">Cobalamin-5'-phosphate synthase</fullName>
    </alternativeName>
</protein>
<evidence type="ECO:0000256" key="6">
    <source>
        <dbReference type="ARBA" id="ARBA00015850"/>
    </source>
</evidence>
<feature type="transmembrane region" description="Helical" evidence="19">
    <location>
        <begin position="203"/>
        <end position="222"/>
    </location>
</feature>
<gene>
    <name evidence="19" type="primary">cobS</name>
    <name evidence="20" type="ORF">L21SP2_2054</name>
</gene>
<dbReference type="PATRIC" id="fig|1307761.3.peg.2046"/>
<dbReference type="AlphaFoldDB" id="V5WI02"/>
<dbReference type="STRING" id="1307761.L21SP2_2054"/>
<keyword evidence="12 19" id="KW-1133">Transmembrane helix</keyword>
<evidence type="ECO:0000256" key="8">
    <source>
        <dbReference type="ARBA" id="ARBA00022573"/>
    </source>
</evidence>
<comment type="catalytic activity">
    <reaction evidence="17 19">
        <text>alpha-ribazole + adenosylcob(III)inamide-GDP = adenosylcob(III)alamin + GMP + H(+)</text>
        <dbReference type="Rhea" id="RHEA:16049"/>
        <dbReference type="ChEBI" id="CHEBI:10329"/>
        <dbReference type="ChEBI" id="CHEBI:15378"/>
        <dbReference type="ChEBI" id="CHEBI:18408"/>
        <dbReference type="ChEBI" id="CHEBI:58115"/>
        <dbReference type="ChEBI" id="CHEBI:60487"/>
        <dbReference type="EC" id="2.7.8.26"/>
    </reaction>
</comment>
<comment type="cofactor">
    <cofactor evidence="1 19">
        <name>Mg(2+)</name>
        <dbReference type="ChEBI" id="CHEBI:18420"/>
    </cofactor>
</comment>
<evidence type="ECO:0000256" key="12">
    <source>
        <dbReference type="ARBA" id="ARBA00022989"/>
    </source>
</evidence>
<dbReference type="KEGG" id="slr:L21SP2_2054"/>
<dbReference type="Pfam" id="PF02654">
    <property type="entry name" value="CobS"/>
    <property type="match status" value="1"/>
</dbReference>
<evidence type="ECO:0000256" key="13">
    <source>
        <dbReference type="ARBA" id="ARBA00023136"/>
    </source>
</evidence>
<dbReference type="UniPathway" id="UPA00148">
    <property type="reaction ID" value="UER00238"/>
</dbReference>
<dbReference type="EMBL" id="CP006939">
    <property type="protein sequence ID" value="AHC15423.1"/>
    <property type="molecule type" value="Genomic_DNA"/>
</dbReference>
<dbReference type="GO" id="GO:0005886">
    <property type="term" value="C:plasma membrane"/>
    <property type="evidence" value="ECO:0007669"/>
    <property type="project" value="UniProtKB-SubCell"/>
</dbReference>
<dbReference type="Proteomes" id="UP000018680">
    <property type="component" value="Chromosome"/>
</dbReference>
<feature type="transmembrane region" description="Helical" evidence="19">
    <location>
        <begin position="174"/>
        <end position="197"/>
    </location>
</feature>
<comment type="catalytic activity">
    <reaction evidence="18 19">
        <text>alpha-ribazole 5'-phosphate + adenosylcob(III)inamide-GDP = adenosylcob(III)alamin 5'-phosphate + GMP + H(+)</text>
        <dbReference type="Rhea" id="RHEA:23560"/>
        <dbReference type="ChEBI" id="CHEBI:15378"/>
        <dbReference type="ChEBI" id="CHEBI:57918"/>
        <dbReference type="ChEBI" id="CHEBI:58115"/>
        <dbReference type="ChEBI" id="CHEBI:60487"/>
        <dbReference type="ChEBI" id="CHEBI:60493"/>
        <dbReference type="EC" id="2.7.8.26"/>
    </reaction>
</comment>
<dbReference type="RefSeq" id="WP_024268338.1">
    <property type="nucleotide sequence ID" value="NC_023035.1"/>
</dbReference>
<evidence type="ECO:0000256" key="15">
    <source>
        <dbReference type="ARBA" id="ARBA00032605"/>
    </source>
</evidence>
<keyword evidence="21" id="KW-1185">Reference proteome</keyword>